<comment type="similarity">
    <text evidence="6">Belongs to the NFYA/HAP2 subunit family.</text>
</comment>
<feature type="region of interest" description="Disordered" evidence="7">
    <location>
        <begin position="584"/>
        <end position="627"/>
    </location>
</feature>
<dbReference type="EMBL" id="JAULSW010000002">
    <property type="protein sequence ID" value="KAK3391211.1"/>
    <property type="molecule type" value="Genomic_DNA"/>
</dbReference>
<dbReference type="SMART" id="SM00521">
    <property type="entry name" value="CBF"/>
    <property type="match status" value="1"/>
</dbReference>
<feature type="compositionally biased region" description="Polar residues" evidence="7">
    <location>
        <begin position="356"/>
        <end position="377"/>
    </location>
</feature>
<comment type="caution">
    <text evidence="9">The sequence shown here is derived from an EMBL/GenBank/DDBJ whole genome shotgun (WGS) entry which is preliminary data.</text>
</comment>
<comment type="subunit">
    <text evidence="6">Heterotrimer.</text>
</comment>
<feature type="region of interest" description="Disordered" evidence="7">
    <location>
        <begin position="151"/>
        <end position="180"/>
    </location>
</feature>
<dbReference type="Proteomes" id="UP001285441">
    <property type="component" value="Unassembled WGS sequence"/>
</dbReference>
<evidence type="ECO:0000313" key="9">
    <source>
        <dbReference type="EMBL" id="KAK3391211.1"/>
    </source>
</evidence>
<evidence type="ECO:0000256" key="2">
    <source>
        <dbReference type="ARBA" id="ARBA00023015"/>
    </source>
</evidence>
<evidence type="ECO:0000256" key="5">
    <source>
        <dbReference type="ARBA" id="ARBA00023242"/>
    </source>
</evidence>
<dbReference type="GO" id="GO:0005634">
    <property type="term" value="C:nucleus"/>
    <property type="evidence" value="ECO:0007669"/>
    <property type="project" value="UniProtKB-SubCell"/>
</dbReference>
<evidence type="ECO:0000256" key="1">
    <source>
        <dbReference type="ARBA" id="ARBA00004123"/>
    </source>
</evidence>
<keyword evidence="2 6" id="KW-0805">Transcription regulation</keyword>
<dbReference type="AlphaFoldDB" id="A0AAE0P0N6"/>
<evidence type="ECO:0000256" key="4">
    <source>
        <dbReference type="ARBA" id="ARBA00023163"/>
    </source>
</evidence>
<feature type="chain" id="PRO_5042037780" description="Transcriptional activator HAP2" evidence="8">
    <location>
        <begin position="22"/>
        <end position="646"/>
    </location>
</feature>
<dbReference type="Pfam" id="PF02045">
    <property type="entry name" value="CBFB_NFYA"/>
    <property type="match status" value="1"/>
</dbReference>
<dbReference type="PANTHER" id="PTHR12632">
    <property type="entry name" value="TRANSCRIPTION FACTOR NF-Y ALPHA-RELATED"/>
    <property type="match status" value="1"/>
</dbReference>
<evidence type="ECO:0000256" key="3">
    <source>
        <dbReference type="ARBA" id="ARBA00023125"/>
    </source>
</evidence>
<reference evidence="9" key="1">
    <citation type="journal article" date="2023" name="Mol. Phylogenet. Evol.">
        <title>Genome-scale phylogeny and comparative genomics of the fungal order Sordariales.</title>
        <authorList>
            <person name="Hensen N."/>
            <person name="Bonometti L."/>
            <person name="Westerberg I."/>
            <person name="Brannstrom I.O."/>
            <person name="Guillou S."/>
            <person name="Cros-Aarteil S."/>
            <person name="Calhoun S."/>
            <person name="Haridas S."/>
            <person name="Kuo A."/>
            <person name="Mondo S."/>
            <person name="Pangilinan J."/>
            <person name="Riley R."/>
            <person name="LaButti K."/>
            <person name="Andreopoulos B."/>
            <person name="Lipzen A."/>
            <person name="Chen C."/>
            <person name="Yan M."/>
            <person name="Daum C."/>
            <person name="Ng V."/>
            <person name="Clum A."/>
            <person name="Steindorff A."/>
            <person name="Ohm R.A."/>
            <person name="Martin F."/>
            <person name="Silar P."/>
            <person name="Natvig D.O."/>
            <person name="Lalanne C."/>
            <person name="Gautier V."/>
            <person name="Ament-Velasquez S.L."/>
            <person name="Kruys A."/>
            <person name="Hutchinson M.I."/>
            <person name="Powell A.J."/>
            <person name="Barry K."/>
            <person name="Miller A.N."/>
            <person name="Grigoriev I.V."/>
            <person name="Debuchy R."/>
            <person name="Gladieux P."/>
            <person name="Hiltunen Thoren M."/>
            <person name="Johannesson H."/>
        </authorList>
    </citation>
    <scope>NUCLEOTIDE SEQUENCE</scope>
    <source>
        <strain evidence="9">CBS 232.78</strain>
    </source>
</reference>
<feature type="signal peptide" evidence="8">
    <location>
        <begin position="1"/>
        <end position="21"/>
    </location>
</feature>
<dbReference type="GO" id="GO:0003677">
    <property type="term" value="F:DNA binding"/>
    <property type="evidence" value="ECO:0007669"/>
    <property type="project" value="UniProtKB-KW"/>
</dbReference>
<feature type="region of interest" description="Disordered" evidence="7">
    <location>
        <begin position="307"/>
        <end position="385"/>
    </location>
</feature>
<evidence type="ECO:0000256" key="7">
    <source>
        <dbReference type="SAM" id="MobiDB-lite"/>
    </source>
</evidence>
<keyword evidence="5 6" id="KW-0539">Nucleus</keyword>
<gene>
    <name evidence="9" type="ORF">B0H63DRAFT_558048</name>
</gene>
<feature type="compositionally biased region" description="Low complexity" evidence="7">
    <location>
        <begin position="446"/>
        <end position="464"/>
    </location>
</feature>
<keyword evidence="3 6" id="KW-0238">DNA-binding</keyword>
<dbReference type="PRINTS" id="PR00616">
    <property type="entry name" value="CCAATSUBUNTB"/>
</dbReference>
<organism evidence="9 10">
    <name type="scientific">Podospora didyma</name>
    <dbReference type="NCBI Taxonomy" id="330526"/>
    <lineage>
        <taxon>Eukaryota</taxon>
        <taxon>Fungi</taxon>
        <taxon>Dikarya</taxon>
        <taxon>Ascomycota</taxon>
        <taxon>Pezizomycotina</taxon>
        <taxon>Sordariomycetes</taxon>
        <taxon>Sordariomycetidae</taxon>
        <taxon>Sordariales</taxon>
        <taxon>Podosporaceae</taxon>
        <taxon>Podospora</taxon>
    </lineage>
</organism>
<accession>A0AAE0P0N6</accession>
<feature type="compositionally biased region" description="Polar residues" evidence="7">
    <location>
        <begin position="230"/>
        <end position="267"/>
    </location>
</feature>
<keyword evidence="10" id="KW-1185">Reference proteome</keyword>
<dbReference type="PROSITE" id="PS51152">
    <property type="entry name" value="NFYA_HAP2_2"/>
    <property type="match status" value="1"/>
</dbReference>
<feature type="compositionally biased region" description="Polar residues" evidence="7">
    <location>
        <begin position="465"/>
        <end position="475"/>
    </location>
</feature>
<evidence type="ECO:0000256" key="6">
    <source>
        <dbReference type="RuleBase" id="RU367155"/>
    </source>
</evidence>
<keyword evidence="8" id="KW-0732">Signal</keyword>
<comment type="subcellular location">
    <subcellularLocation>
        <location evidence="1 6">Nucleus</location>
    </subcellularLocation>
</comment>
<evidence type="ECO:0000256" key="8">
    <source>
        <dbReference type="SAM" id="SignalP"/>
    </source>
</evidence>
<evidence type="ECO:0000313" key="10">
    <source>
        <dbReference type="Proteomes" id="UP001285441"/>
    </source>
</evidence>
<feature type="compositionally biased region" description="Polar residues" evidence="7">
    <location>
        <begin position="543"/>
        <end position="553"/>
    </location>
</feature>
<dbReference type="GO" id="GO:0003700">
    <property type="term" value="F:DNA-binding transcription factor activity"/>
    <property type="evidence" value="ECO:0007669"/>
    <property type="project" value="UniProtKB-UniRule"/>
</dbReference>
<feature type="region of interest" description="Disordered" evidence="7">
    <location>
        <begin position="419"/>
        <end position="553"/>
    </location>
</feature>
<proteinExistence type="inferred from homology"/>
<feature type="compositionally biased region" description="Basic and acidic residues" evidence="7">
    <location>
        <begin position="605"/>
        <end position="627"/>
    </location>
</feature>
<protein>
    <recommendedName>
        <fullName evidence="6">Transcriptional activator HAP2</fullName>
    </recommendedName>
</protein>
<sequence length="646" mass="69961">MAAFISTVLLGIVSLVVVVLSRHRVDRNGGIFALAAKGGIGTVVKEARRGVDRFHHHHSELFDGVWTAHTLVVVLATILLFSLENQSFALALGVYRALSENVTPQQYPAIGPTIMQETPSASEEAALYVNAKQFTRILKRRVARQALEERLQWKPKRRKPYMHESRHNHAKRRPRGPNGRFLTAQELSEHKAGAAELSNHMNKEAVADPDQKGKGADRGPQYHQREGVQVSMSQREPTSRPASRHSSQSPYKEVSPSPSSQGNLTHQNDSKAWPPHGLGGTPVTEDVGRGRQQLGFRMLGARSILNSPGQHRDLIESSSSSSSLKRHLADEGSLQQQAMGTGRYGRDDLPPRPLGHQSQGAATSKPGNPHTSSTDQGSPLAANHPYPFSAARRMLTPKSPRAASLSRDAMRTLEPQHLASLPPHAPRSAGPAHDGSPLGGPPGLAGPPHFHGPGQGPGTTTSQPARPTSALSRSLSHPAMGLSLPPSSAQEPIPGASHGREIGGRTAYASGSPFATPNLSNRGPPGSGIMGEGRWEPGILGSLQPSVSGSKNLQTSEGYQQLLTITPEHGEAIYVPVDVDQASKQAYKKRKRDAGMSANYRQRKKEKEKEQQQGLHRLETQNRDLEKRVGELEQRIQELERACGLY</sequence>
<dbReference type="InterPro" id="IPR001289">
    <property type="entry name" value="NFYA"/>
</dbReference>
<reference evidence="9" key="2">
    <citation type="submission" date="2023-06" db="EMBL/GenBank/DDBJ databases">
        <authorList>
            <consortium name="Lawrence Berkeley National Laboratory"/>
            <person name="Haridas S."/>
            <person name="Hensen N."/>
            <person name="Bonometti L."/>
            <person name="Westerberg I."/>
            <person name="Brannstrom I.O."/>
            <person name="Guillou S."/>
            <person name="Cros-Aarteil S."/>
            <person name="Calhoun S."/>
            <person name="Kuo A."/>
            <person name="Mondo S."/>
            <person name="Pangilinan J."/>
            <person name="Riley R."/>
            <person name="LaButti K."/>
            <person name="Andreopoulos B."/>
            <person name="Lipzen A."/>
            <person name="Chen C."/>
            <person name="Yanf M."/>
            <person name="Daum C."/>
            <person name="Ng V."/>
            <person name="Clum A."/>
            <person name="Steindorff A."/>
            <person name="Ohm R."/>
            <person name="Martin F."/>
            <person name="Silar P."/>
            <person name="Natvig D."/>
            <person name="Lalanne C."/>
            <person name="Gautier V."/>
            <person name="Ament-velasquez S.L."/>
            <person name="Kruys A."/>
            <person name="Hutchinson M.I."/>
            <person name="Powell A.J."/>
            <person name="Barry K."/>
            <person name="Miller A.N."/>
            <person name="Grigoriev I.V."/>
            <person name="Debuchy R."/>
            <person name="Gladieux P."/>
            <person name="Thoren M.H."/>
            <person name="Johannesson H."/>
        </authorList>
    </citation>
    <scope>NUCLEOTIDE SEQUENCE</scope>
    <source>
        <strain evidence="9">CBS 232.78</strain>
    </source>
</reference>
<feature type="region of interest" description="Disordered" evidence="7">
    <location>
        <begin position="207"/>
        <end position="287"/>
    </location>
</feature>
<comment type="function">
    <text evidence="6">Component of the sequence-specific heterotrimeric transcription factor (NF-Y) which specifically recognizes a 5'-CCAAT-3' box motif found in the promoters of its target genes.</text>
</comment>
<keyword evidence="4 6" id="KW-0804">Transcription</keyword>
<feature type="compositionally biased region" description="Basic and acidic residues" evidence="7">
    <location>
        <begin position="207"/>
        <end position="217"/>
    </location>
</feature>
<dbReference type="Gene3D" id="6.10.250.2430">
    <property type="match status" value="1"/>
</dbReference>
<name>A0AAE0P0N6_9PEZI</name>